<evidence type="ECO:0000313" key="1">
    <source>
        <dbReference type="EMBL" id="ADM11380.1"/>
    </source>
</evidence>
<organism evidence="1 2">
    <name type="scientific">Encephalitozoon intestinalis (strain ATCC 50506)</name>
    <name type="common">Microsporidian parasite</name>
    <name type="synonym">Septata intestinalis</name>
    <dbReference type="NCBI Taxonomy" id="876142"/>
    <lineage>
        <taxon>Eukaryota</taxon>
        <taxon>Fungi</taxon>
        <taxon>Fungi incertae sedis</taxon>
        <taxon>Microsporidia</taxon>
        <taxon>Unikaryonidae</taxon>
        <taxon>Encephalitozoon</taxon>
    </lineage>
</organism>
<dbReference type="RefSeq" id="XP_003072740.1">
    <property type="nucleotide sequence ID" value="XM_003072694.1"/>
</dbReference>
<dbReference type="VEuPathDB" id="MicrosporidiaDB:Eint_040910"/>
<dbReference type="EMBL" id="CP001945">
    <property type="protein sequence ID" value="ADM11380.1"/>
    <property type="molecule type" value="Genomic_DNA"/>
</dbReference>
<dbReference type="AlphaFoldDB" id="E0S6P5"/>
<name>E0S6P5_ENCIT</name>
<dbReference type="InterPro" id="IPR018624">
    <property type="entry name" value="Sec66"/>
</dbReference>
<reference evidence="1 2" key="1">
    <citation type="journal article" date="2010" name="Nat. Commun.">
        <title>The complete sequence of the smallest known nuclear genome from the microsporidian Encephalitozoon intestinalis.</title>
        <authorList>
            <person name="Corradi N."/>
            <person name="Pombert J.-F."/>
            <person name="Farinelli L."/>
            <person name="Didier E.S."/>
            <person name="Keeling P.J."/>
        </authorList>
    </citation>
    <scope>NUCLEOTIDE SEQUENCE [LARGE SCALE GENOMIC DNA]</scope>
    <source>
        <strain evidence="1 2">ATCC 50506</strain>
    </source>
</reference>
<reference evidence="1 2" key="2">
    <citation type="journal article" date="2012" name="Proc. Natl. Acad. Sci. U.S.A.">
        <title>Gain and loss of multiple functionally related, horizontally transferred genes in the reduced genomes of two microsporidian parasites.</title>
        <authorList>
            <person name="Pombert J.-F."/>
            <person name="Selman M."/>
            <person name="Burki F."/>
            <person name="Bardell F.T."/>
            <person name="Farinelli L."/>
            <person name="Solter L.F."/>
            <person name="Whitman D.W."/>
            <person name="Weiss L.M."/>
            <person name="Corradi N."/>
            <person name="Keeling P.J."/>
        </authorList>
    </citation>
    <scope>NUCLEOTIDE SEQUENCE [LARGE SCALE GENOMIC DNA]</scope>
    <source>
        <strain evidence="1 2">ATCC 50506</strain>
    </source>
</reference>
<gene>
    <name evidence="1" type="ORF">Eint_040910</name>
</gene>
<dbReference type="GeneID" id="9698981"/>
<accession>E0S6P5</accession>
<proteinExistence type="predicted"/>
<dbReference type="KEGG" id="ein:Eint_040910"/>
<dbReference type="HOGENOM" id="CLU_133988_0_0_1"/>
<evidence type="ECO:0000313" key="2">
    <source>
        <dbReference type="Proteomes" id="UP000002313"/>
    </source>
</evidence>
<sequence length="168" mass="19281">MILLLGIILSTMILTFSFVRRINKRKMPAEENPNMELEMYFLQKSEGAASSVLLRQLVKAAACFKERVMKLEKDMEILGVLYEDRMISEEHWERVNEESKNCEVERICIESEANIIKPGYGEEIFKDASRISTVNAKKGKSLGDGNSLHQKKKEVLELELMRKLGIAK</sequence>
<keyword evidence="2" id="KW-1185">Reference proteome</keyword>
<dbReference type="Proteomes" id="UP000002313">
    <property type="component" value="Chromosome IV"/>
</dbReference>
<dbReference type="GO" id="GO:0031207">
    <property type="term" value="C:Sec62/Sec63 complex"/>
    <property type="evidence" value="ECO:0007669"/>
    <property type="project" value="InterPro"/>
</dbReference>
<dbReference type="OrthoDB" id="2189913at2759"/>
<dbReference type="GO" id="GO:0031204">
    <property type="term" value="P:post-translational protein targeting to membrane, translocation"/>
    <property type="evidence" value="ECO:0007669"/>
    <property type="project" value="InterPro"/>
</dbReference>
<protein>
    <submittedName>
        <fullName evidence="1">Endoplasmic reticulum translocation complex subunit Sec66</fullName>
    </submittedName>
</protein>
<dbReference type="Pfam" id="PF09802">
    <property type="entry name" value="Sec66"/>
    <property type="match status" value="1"/>
</dbReference>